<dbReference type="Pfam" id="PF13489">
    <property type="entry name" value="Methyltransf_23"/>
    <property type="match status" value="1"/>
</dbReference>
<dbReference type="Proteomes" id="UP001175261">
    <property type="component" value="Unassembled WGS sequence"/>
</dbReference>
<dbReference type="AlphaFoldDB" id="A0AA39GQZ3"/>
<dbReference type="GO" id="GO:0008168">
    <property type="term" value="F:methyltransferase activity"/>
    <property type="evidence" value="ECO:0007669"/>
    <property type="project" value="TreeGrafter"/>
</dbReference>
<reference evidence="3" key="1">
    <citation type="submission" date="2022-10" db="EMBL/GenBank/DDBJ databases">
        <title>Determination and structural analysis of whole genome sequence of Sarocladium strictum F4-1.</title>
        <authorList>
            <person name="Hu L."/>
            <person name="Jiang Y."/>
        </authorList>
    </citation>
    <scope>NUCLEOTIDE SEQUENCE</scope>
    <source>
        <strain evidence="3">F4-1</strain>
    </source>
</reference>
<feature type="compositionally biased region" description="Low complexity" evidence="2">
    <location>
        <begin position="1"/>
        <end position="21"/>
    </location>
</feature>
<comment type="caution">
    <text evidence="3">The sequence shown here is derived from an EMBL/GenBank/DDBJ whole genome shotgun (WGS) entry which is preliminary data.</text>
</comment>
<dbReference type="SUPFAM" id="SSF53335">
    <property type="entry name" value="S-adenosyl-L-methionine-dependent methyltransferases"/>
    <property type="match status" value="1"/>
</dbReference>
<evidence type="ECO:0000313" key="4">
    <source>
        <dbReference type="Proteomes" id="UP001175261"/>
    </source>
</evidence>
<dbReference type="Gene3D" id="3.40.50.150">
    <property type="entry name" value="Vaccinia Virus protein VP39"/>
    <property type="match status" value="1"/>
</dbReference>
<sequence length="362" mass="40089">MTHAETSTSAATGDAAPSAAAPAPPVRDAPDTGPLPGDHWDNEDDAVHDSGNEDTDSIATSTASLSSSVLEYRTVLGRTYHSERGNAEYWGANDERQNESMDLNHHNLTLAIGGKLHHAPLPEKISKAVDIGTGTGLWAIDFADEHPECEVIGTDLSPIQPAWVPPNLKFQIDDCTQEWTFEPDSLDFVHMRYLTGSIPDWNELFRQAYRCIKPGGWVESLEASPYMWSDDGTVTQDSAMGQWGKLFVSCSEKLGRTFTQVDDGLHRSSIEDAGFVDIGQFNLKVPIGTWPKDPKLKEMGRFGQATLEQDVEGYVSYAASMQGWTEKQVAVYAARLRREIRNPKIHGYYYLSLLWGRKPKSV</sequence>
<comment type="similarity">
    <text evidence="1">Belongs to the methyltransferase superfamily. LaeA methyltransferase family.</text>
</comment>
<dbReference type="EMBL" id="JAPDFR010000001">
    <property type="protein sequence ID" value="KAK0391821.1"/>
    <property type="molecule type" value="Genomic_DNA"/>
</dbReference>
<evidence type="ECO:0000256" key="2">
    <source>
        <dbReference type="SAM" id="MobiDB-lite"/>
    </source>
</evidence>
<dbReference type="InterPro" id="IPR029063">
    <property type="entry name" value="SAM-dependent_MTases_sf"/>
</dbReference>
<evidence type="ECO:0008006" key="5">
    <source>
        <dbReference type="Google" id="ProtNLM"/>
    </source>
</evidence>
<protein>
    <recommendedName>
        <fullName evidence="5">Secondary metabolism regulator LAE1</fullName>
    </recommendedName>
</protein>
<feature type="region of interest" description="Disordered" evidence="2">
    <location>
        <begin position="1"/>
        <end position="63"/>
    </location>
</feature>
<name>A0AA39GQZ3_SARSR</name>
<gene>
    <name evidence="3" type="ORF">NLU13_1320</name>
</gene>
<organism evidence="3 4">
    <name type="scientific">Sarocladium strictum</name>
    <name type="common">Black bundle disease fungus</name>
    <name type="synonym">Acremonium strictum</name>
    <dbReference type="NCBI Taxonomy" id="5046"/>
    <lineage>
        <taxon>Eukaryota</taxon>
        <taxon>Fungi</taxon>
        <taxon>Dikarya</taxon>
        <taxon>Ascomycota</taxon>
        <taxon>Pezizomycotina</taxon>
        <taxon>Sordariomycetes</taxon>
        <taxon>Hypocreomycetidae</taxon>
        <taxon>Hypocreales</taxon>
        <taxon>Sarocladiaceae</taxon>
        <taxon>Sarocladium</taxon>
    </lineage>
</organism>
<proteinExistence type="inferred from homology"/>
<evidence type="ECO:0000256" key="1">
    <source>
        <dbReference type="ARBA" id="ARBA00038158"/>
    </source>
</evidence>
<dbReference type="PANTHER" id="PTHR43591">
    <property type="entry name" value="METHYLTRANSFERASE"/>
    <property type="match status" value="1"/>
</dbReference>
<dbReference type="PANTHER" id="PTHR43591:SF10">
    <property type="entry name" value="ABC TRANSMEMBRANE TYPE-1 DOMAIN-CONTAINING PROTEIN-RELATED"/>
    <property type="match status" value="1"/>
</dbReference>
<evidence type="ECO:0000313" key="3">
    <source>
        <dbReference type="EMBL" id="KAK0391821.1"/>
    </source>
</evidence>
<keyword evidence="4" id="KW-1185">Reference proteome</keyword>
<dbReference type="CDD" id="cd02440">
    <property type="entry name" value="AdoMet_MTases"/>
    <property type="match status" value="1"/>
</dbReference>
<accession>A0AA39GQZ3</accession>